<dbReference type="SMART" id="SM00855">
    <property type="entry name" value="PGAM"/>
    <property type="match status" value="1"/>
</dbReference>
<reference evidence="2 3" key="1">
    <citation type="submission" date="2018-05" db="EMBL/GenBank/DDBJ databases">
        <title>Genomic Encyclopedia of Type Strains, Phase IV (KMG-V): Genome sequencing to study the core and pangenomes of soil and plant-associated prokaryotes.</title>
        <authorList>
            <person name="Whitman W."/>
        </authorList>
    </citation>
    <scope>NUCLEOTIDE SEQUENCE [LARGE SCALE GENOMIC DNA]</scope>
    <source>
        <strain evidence="2 3">SLV-132</strain>
    </source>
</reference>
<dbReference type="EMBL" id="QGGT01000001">
    <property type="protein sequence ID" value="PWK36883.1"/>
    <property type="molecule type" value="Genomic_DNA"/>
</dbReference>
<dbReference type="InterPro" id="IPR051021">
    <property type="entry name" value="Mito_Ser/Thr_phosphatase"/>
</dbReference>
<dbReference type="RefSeq" id="WP_109580667.1">
    <property type="nucleotide sequence ID" value="NZ_QGGT01000001.1"/>
</dbReference>
<dbReference type="CDD" id="cd07067">
    <property type="entry name" value="HP_PGM_like"/>
    <property type="match status" value="1"/>
</dbReference>
<dbReference type="PANTHER" id="PTHR20935">
    <property type="entry name" value="PHOSPHOGLYCERATE MUTASE-RELATED"/>
    <property type="match status" value="1"/>
</dbReference>
<dbReference type="Proteomes" id="UP000245754">
    <property type="component" value="Unassembled WGS sequence"/>
</dbReference>
<organism evidence="2 3">
    <name type="scientific">Cupriavidus plantarum</name>
    <dbReference type="NCBI Taxonomy" id="942865"/>
    <lineage>
        <taxon>Bacteria</taxon>
        <taxon>Pseudomonadati</taxon>
        <taxon>Pseudomonadota</taxon>
        <taxon>Betaproteobacteria</taxon>
        <taxon>Burkholderiales</taxon>
        <taxon>Burkholderiaceae</taxon>
        <taxon>Cupriavidus</taxon>
    </lineage>
</organism>
<evidence type="ECO:0000313" key="2">
    <source>
        <dbReference type="EMBL" id="PWK36883.1"/>
    </source>
</evidence>
<dbReference type="InterPro" id="IPR029033">
    <property type="entry name" value="His_PPase_superfam"/>
</dbReference>
<protein>
    <submittedName>
        <fullName evidence="2">Phosphohistidine phosphatase</fullName>
    </submittedName>
</protein>
<dbReference type="Gene3D" id="3.40.50.1240">
    <property type="entry name" value="Phosphoglycerate mutase-like"/>
    <property type="match status" value="1"/>
</dbReference>
<keyword evidence="3" id="KW-1185">Reference proteome</keyword>
<gene>
    <name evidence="2" type="ORF">C7419_101751</name>
</gene>
<dbReference type="PANTHER" id="PTHR20935:SF1">
    <property type="entry name" value="SLL1549 PROTEIN"/>
    <property type="match status" value="1"/>
</dbReference>
<evidence type="ECO:0000256" key="1">
    <source>
        <dbReference type="ARBA" id="ARBA00022801"/>
    </source>
</evidence>
<dbReference type="GO" id="GO:0016787">
    <property type="term" value="F:hydrolase activity"/>
    <property type="evidence" value="ECO:0007669"/>
    <property type="project" value="UniProtKB-KW"/>
</dbReference>
<sequence length="177" mass="19268">MNLILWRHAEAEDLPAAMSLSRNADLQRVLTPRGHKQAQASAKWLRNHLPSPYRVVCSPAVRARETAAALCSDAEVLPELGLGASVSEVLAAVGWPGPDEAVARVHGVDGADRGHRGDRTVVVVGHQPWLGRVASRVLAGREMPWSVRKSGVWWFTARARDTEGQVALRAVVHPDFL</sequence>
<dbReference type="Pfam" id="PF00300">
    <property type="entry name" value="His_Phos_1"/>
    <property type="match status" value="1"/>
</dbReference>
<dbReference type="AlphaFoldDB" id="A0A316F093"/>
<accession>A0A316F093</accession>
<name>A0A316F093_9BURK</name>
<keyword evidence="1" id="KW-0378">Hydrolase</keyword>
<comment type="caution">
    <text evidence="2">The sequence shown here is derived from an EMBL/GenBank/DDBJ whole genome shotgun (WGS) entry which is preliminary data.</text>
</comment>
<dbReference type="SUPFAM" id="SSF53254">
    <property type="entry name" value="Phosphoglycerate mutase-like"/>
    <property type="match status" value="1"/>
</dbReference>
<dbReference type="InterPro" id="IPR013078">
    <property type="entry name" value="His_Pase_superF_clade-1"/>
</dbReference>
<evidence type="ECO:0000313" key="3">
    <source>
        <dbReference type="Proteomes" id="UP000245754"/>
    </source>
</evidence>
<proteinExistence type="predicted"/>